<accession>A0ABS8T7Y2</accession>
<name>A0ABS8T7Y2_DATST</name>
<dbReference type="Proteomes" id="UP000823775">
    <property type="component" value="Unassembled WGS sequence"/>
</dbReference>
<protein>
    <submittedName>
        <fullName evidence="2">Uncharacterized protein</fullName>
    </submittedName>
</protein>
<sequence>MVNTNLMNQQLPIESQFISKLIDRRMRNLSLGKHLMKKKLQGATILEELEIEFLSKFEPLEFLPDQKVDKLKGDLARVTAIRRDLAGVEKDDAASKSINEFMENYAASDRTRTDDHHHISGSGYTSLDAGSAGGASDRYTPAVEEA</sequence>
<feature type="compositionally biased region" description="Basic and acidic residues" evidence="1">
    <location>
        <begin position="109"/>
        <end position="118"/>
    </location>
</feature>
<evidence type="ECO:0000313" key="2">
    <source>
        <dbReference type="EMBL" id="MCD7467074.1"/>
    </source>
</evidence>
<proteinExistence type="predicted"/>
<evidence type="ECO:0000256" key="1">
    <source>
        <dbReference type="SAM" id="MobiDB-lite"/>
    </source>
</evidence>
<comment type="caution">
    <text evidence="2">The sequence shown here is derived from an EMBL/GenBank/DDBJ whole genome shotgun (WGS) entry which is preliminary data.</text>
</comment>
<evidence type="ECO:0000313" key="3">
    <source>
        <dbReference type="Proteomes" id="UP000823775"/>
    </source>
</evidence>
<gene>
    <name evidence="2" type="ORF">HAX54_004268</name>
</gene>
<dbReference type="EMBL" id="JACEIK010001195">
    <property type="protein sequence ID" value="MCD7467074.1"/>
    <property type="molecule type" value="Genomic_DNA"/>
</dbReference>
<keyword evidence="3" id="KW-1185">Reference proteome</keyword>
<organism evidence="2 3">
    <name type="scientific">Datura stramonium</name>
    <name type="common">Jimsonweed</name>
    <name type="synonym">Common thornapple</name>
    <dbReference type="NCBI Taxonomy" id="4076"/>
    <lineage>
        <taxon>Eukaryota</taxon>
        <taxon>Viridiplantae</taxon>
        <taxon>Streptophyta</taxon>
        <taxon>Embryophyta</taxon>
        <taxon>Tracheophyta</taxon>
        <taxon>Spermatophyta</taxon>
        <taxon>Magnoliopsida</taxon>
        <taxon>eudicotyledons</taxon>
        <taxon>Gunneridae</taxon>
        <taxon>Pentapetalae</taxon>
        <taxon>asterids</taxon>
        <taxon>lamiids</taxon>
        <taxon>Solanales</taxon>
        <taxon>Solanaceae</taxon>
        <taxon>Solanoideae</taxon>
        <taxon>Datureae</taxon>
        <taxon>Datura</taxon>
    </lineage>
</organism>
<reference evidence="2 3" key="1">
    <citation type="journal article" date="2021" name="BMC Genomics">
        <title>Datura genome reveals duplications of psychoactive alkaloid biosynthetic genes and high mutation rate following tissue culture.</title>
        <authorList>
            <person name="Rajewski A."/>
            <person name="Carter-House D."/>
            <person name="Stajich J."/>
            <person name="Litt A."/>
        </authorList>
    </citation>
    <scope>NUCLEOTIDE SEQUENCE [LARGE SCALE GENOMIC DNA]</scope>
    <source>
        <strain evidence="2">AR-01</strain>
    </source>
</reference>
<feature type="region of interest" description="Disordered" evidence="1">
    <location>
        <begin position="109"/>
        <end position="146"/>
    </location>
</feature>